<dbReference type="InterPro" id="IPR037219">
    <property type="entry name" value="Peptidase_M41-like"/>
</dbReference>
<protein>
    <recommendedName>
        <fullName evidence="3">Cell division protein FtsH</fullName>
    </recommendedName>
</protein>
<evidence type="ECO:0000313" key="1">
    <source>
        <dbReference type="EMBL" id="PQO39734.1"/>
    </source>
</evidence>
<proteinExistence type="predicted"/>
<dbReference type="AlphaFoldDB" id="A0A2S8G6F4"/>
<evidence type="ECO:0000313" key="2">
    <source>
        <dbReference type="Proteomes" id="UP000238322"/>
    </source>
</evidence>
<dbReference type="SUPFAM" id="SSF140990">
    <property type="entry name" value="FtsH protease domain-like"/>
    <property type="match status" value="1"/>
</dbReference>
<dbReference type="Proteomes" id="UP000238322">
    <property type="component" value="Unassembled WGS sequence"/>
</dbReference>
<dbReference type="RefSeq" id="WP_105328171.1">
    <property type="nucleotide sequence ID" value="NZ_PUHY01000004.1"/>
</dbReference>
<dbReference type="GO" id="GO:0004222">
    <property type="term" value="F:metalloendopeptidase activity"/>
    <property type="evidence" value="ECO:0007669"/>
    <property type="project" value="InterPro"/>
</dbReference>
<dbReference type="Gene3D" id="1.20.58.760">
    <property type="entry name" value="Peptidase M41"/>
    <property type="match status" value="1"/>
</dbReference>
<comment type="caution">
    <text evidence="1">The sequence shown here is derived from an EMBL/GenBank/DDBJ whole genome shotgun (WGS) entry which is preliminary data.</text>
</comment>
<dbReference type="EMBL" id="PUHY01000004">
    <property type="protein sequence ID" value="PQO39734.1"/>
    <property type="molecule type" value="Genomic_DNA"/>
</dbReference>
<dbReference type="GO" id="GO:0005524">
    <property type="term" value="F:ATP binding"/>
    <property type="evidence" value="ECO:0007669"/>
    <property type="project" value="InterPro"/>
</dbReference>
<organism evidence="1 2">
    <name type="scientific">Blastopirellula marina</name>
    <dbReference type="NCBI Taxonomy" id="124"/>
    <lineage>
        <taxon>Bacteria</taxon>
        <taxon>Pseudomonadati</taxon>
        <taxon>Planctomycetota</taxon>
        <taxon>Planctomycetia</taxon>
        <taxon>Pirellulales</taxon>
        <taxon>Pirellulaceae</taxon>
        <taxon>Blastopirellula</taxon>
    </lineage>
</organism>
<reference evidence="1 2" key="1">
    <citation type="submission" date="2018-02" db="EMBL/GenBank/DDBJ databases">
        <title>Comparative genomes isolates from brazilian mangrove.</title>
        <authorList>
            <person name="Araujo J.E."/>
            <person name="Taketani R.G."/>
            <person name="Silva M.C.P."/>
            <person name="Loureco M.V."/>
            <person name="Andreote F.D."/>
        </authorList>
    </citation>
    <scope>NUCLEOTIDE SEQUENCE [LARGE SCALE GENOMIC DNA]</scope>
    <source>
        <strain evidence="1 2">Hex-1 MGV</strain>
    </source>
</reference>
<accession>A0A2S8G6F4</accession>
<evidence type="ECO:0008006" key="3">
    <source>
        <dbReference type="Google" id="ProtNLM"/>
    </source>
</evidence>
<dbReference type="GO" id="GO:0006508">
    <property type="term" value="P:proteolysis"/>
    <property type="evidence" value="ECO:0007669"/>
    <property type="project" value="InterPro"/>
</dbReference>
<name>A0A2S8G6F4_9BACT</name>
<dbReference type="OrthoDB" id="263464at2"/>
<dbReference type="GO" id="GO:0004176">
    <property type="term" value="F:ATP-dependent peptidase activity"/>
    <property type="evidence" value="ECO:0007669"/>
    <property type="project" value="InterPro"/>
</dbReference>
<sequence length="158" mass="17955">MEEINAYHEAGHALLAILVGARVRHVTIEPDKDDGPDRFAEIQVEWPLDLFTGKEIRKKMVLVALAGPVAEMIHTGEPYHPGFQEEWAGDWQAAWEAAETIVPAPQKRVTYLERTTRSIYELLDDDRHWAALAAIVDDLLAHETLEGDHVEEIVRTWL</sequence>
<gene>
    <name evidence="1" type="ORF">C5Y83_03015</name>
</gene>